<comment type="caution">
    <text evidence="1">The sequence shown here is derived from an EMBL/GenBank/DDBJ whole genome shotgun (WGS) entry which is preliminary data.</text>
</comment>
<dbReference type="AlphaFoldDB" id="A0A9N9EZR7"/>
<protein>
    <submittedName>
        <fullName evidence="1">3642_t:CDS:1</fullName>
    </submittedName>
</protein>
<sequence>MAFIRWLSQSGFFIISTSTESSLQITNCTNLQLAPNTAKLSYLNKTDDPHDPETLKECGTVLNWKGENLSQKCFNTFGNLAEYQQNQTLIEININKLGFLRAVDKNASTITITQYSVDVNGNLLMLMDNNIRIDSAAKVILLTSLATADEGYAILYAKYLSDKSDFMSSLGGLYVSFIGYNTTNTASMGNPILLLQITKEGMLFDAVHCNACFGLCYFCVVSIVYNKIMHYEEIIFCSVTIIGSGQLFNTPNETGVPWNVVSSTPVGGYVFSAVDNANHLIYIYDIERHTNYSKVNLTYFGTAGIGTYSILKNNNSLLFSLRDINGKNTSWSLLAVQLPETLNCMFINTYS</sequence>
<evidence type="ECO:0000313" key="2">
    <source>
        <dbReference type="Proteomes" id="UP000789405"/>
    </source>
</evidence>
<gene>
    <name evidence="1" type="ORF">DERYTH_LOCUS2846</name>
</gene>
<evidence type="ECO:0000313" key="1">
    <source>
        <dbReference type="EMBL" id="CAG8499912.1"/>
    </source>
</evidence>
<dbReference type="OrthoDB" id="2435270at2759"/>
<dbReference type="EMBL" id="CAJVPY010000942">
    <property type="protein sequence ID" value="CAG8499912.1"/>
    <property type="molecule type" value="Genomic_DNA"/>
</dbReference>
<proteinExistence type="predicted"/>
<dbReference type="Proteomes" id="UP000789405">
    <property type="component" value="Unassembled WGS sequence"/>
</dbReference>
<name>A0A9N9EZR7_9GLOM</name>
<keyword evidence="2" id="KW-1185">Reference proteome</keyword>
<accession>A0A9N9EZR7</accession>
<organism evidence="1 2">
    <name type="scientific">Dentiscutata erythropus</name>
    <dbReference type="NCBI Taxonomy" id="1348616"/>
    <lineage>
        <taxon>Eukaryota</taxon>
        <taxon>Fungi</taxon>
        <taxon>Fungi incertae sedis</taxon>
        <taxon>Mucoromycota</taxon>
        <taxon>Glomeromycotina</taxon>
        <taxon>Glomeromycetes</taxon>
        <taxon>Diversisporales</taxon>
        <taxon>Gigasporaceae</taxon>
        <taxon>Dentiscutata</taxon>
    </lineage>
</organism>
<reference evidence="1" key="1">
    <citation type="submission" date="2021-06" db="EMBL/GenBank/DDBJ databases">
        <authorList>
            <person name="Kallberg Y."/>
            <person name="Tangrot J."/>
            <person name="Rosling A."/>
        </authorList>
    </citation>
    <scope>NUCLEOTIDE SEQUENCE</scope>
    <source>
        <strain evidence="1">MA453B</strain>
    </source>
</reference>